<dbReference type="AlphaFoldDB" id="A0A4R7UVT3"/>
<evidence type="ECO:0000256" key="2">
    <source>
        <dbReference type="ARBA" id="ARBA00023295"/>
    </source>
</evidence>
<dbReference type="Gene3D" id="2.60.40.10">
    <property type="entry name" value="Immunoglobulins"/>
    <property type="match status" value="1"/>
</dbReference>
<gene>
    <name evidence="6" type="ORF">CLV71_12479</name>
</gene>
<keyword evidence="2" id="KW-0378">Hydrolase</keyword>
<dbReference type="CDD" id="cd00063">
    <property type="entry name" value="FN3"/>
    <property type="match status" value="1"/>
</dbReference>
<dbReference type="SUPFAM" id="SSF63825">
    <property type="entry name" value="YWTD domain"/>
    <property type="match status" value="1"/>
</dbReference>
<keyword evidence="7" id="KW-1185">Reference proteome</keyword>
<evidence type="ECO:0000259" key="5">
    <source>
        <dbReference type="PROSITE" id="PS50853"/>
    </source>
</evidence>
<comment type="caution">
    <text evidence="6">The sequence shown here is derived from an EMBL/GenBank/DDBJ whole genome shotgun (WGS) entry which is preliminary data.</text>
</comment>
<feature type="region of interest" description="Disordered" evidence="4">
    <location>
        <begin position="356"/>
        <end position="457"/>
    </location>
</feature>
<name>A0A4R7UVT3_9PSEU</name>
<evidence type="ECO:0000256" key="3">
    <source>
        <dbReference type="ARBA" id="ARBA00023326"/>
    </source>
</evidence>
<reference evidence="6 7" key="1">
    <citation type="submission" date="2019-03" db="EMBL/GenBank/DDBJ databases">
        <title>Genomic Encyclopedia of Archaeal and Bacterial Type Strains, Phase II (KMG-II): from individual species to whole genera.</title>
        <authorList>
            <person name="Goeker M."/>
        </authorList>
    </citation>
    <scope>NUCLEOTIDE SEQUENCE [LARGE SCALE GENOMIC DNA]</scope>
    <source>
        <strain evidence="6 7">DSM 45499</strain>
    </source>
</reference>
<keyword evidence="3" id="KW-0119">Carbohydrate metabolism</keyword>
<dbReference type="RefSeq" id="WP_133908505.1">
    <property type="nucleotide sequence ID" value="NZ_SOCP01000024.1"/>
</dbReference>
<feature type="compositionally biased region" description="Low complexity" evidence="4">
    <location>
        <begin position="438"/>
        <end position="453"/>
    </location>
</feature>
<dbReference type="Proteomes" id="UP000294927">
    <property type="component" value="Unassembled WGS sequence"/>
</dbReference>
<dbReference type="GO" id="GO:0000272">
    <property type="term" value="P:polysaccharide catabolic process"/>
    <property type="evidence" value="ECO:0007669"/>
    <property type="project" value="UniProtKB-KW"/>
</dbReference>
<sequence length="716" mass="73288">MTDKAALVRTWRARVPVVAVVIACVAGVVAAVTGAANPVSAVQFLLPGHWVYNVSLQSVFHVDGSTGDVDARASVPGGPGDQVFQGDTSGYVVGDSRITEFGKSSLAVEGTTTPPAREMPVGVEIAGGPYLVYRESGKIVRLGDEHLVLSLGGPVGTPVATGNGTLWLPRTKAGLLCRLPADADQVSCPVLLPKSHVGALSVVSDRLVFVDTRTDTLQVVEDDGLGEPKDLGVDLTADAQLAGTDVAGRLAILDGDHMLLVDAGLGTAGLERADPVDVDLGEGEYSGPVAAGSVVAVVNRTTGKLLTYDSEGKHKQTKDLPAGQGDPRLTRGEDDRIYVDGAGGEHVVVIDRDGGFADVPIQGEGGKDGTPTPTGGRDPEAPVGTPEHSTEQPDQDPPPREDPPPTTQLPPPTTQKPPPVTEQETPPPSVPPSPPGAPTGVGATAGDGVATVTWGPAPDNRAAITAYRITWAGGGTTVAGTARTATVNGLTNGTSYVFTVSAVNGVGTGPGASANPVTPVAPPRPAGQATQLQVLLNGDGALFDWDAPADMGTGTFTHFIATMTGAPDQTVTGPAAGFDFDPSQPGTLTFTVRVVTTTPDGQQLVGPVATTTKAVSGGSVTVSRGPATEEWCGETDACAWMHVVLNSMRPNTTYHLQPYSDDPGYSNPGGECTTDANGYCDTDQFAYAGVGHTVWIVVTDPGGVDTRSNDLVWEAG</sequence>
<evidence type="ECO:0000256" key="4">
    <source>
        <dbReference type="SAM" id="MobiDB-lite"/>
    </source>
</evidence>
<dbReference type="OrthoDB" id="3405767at2"/>
<dbReference type="EMBL" id="SOCP01000024">
    <property type="protein sequence ID" value="TDV40062.1"/>
    <property type="molecule type" value="Genomic_DNA"/>
</dbReference>
<dbReference type="PROSITE" id="PS50853">
    <property type="entry name" value="FN3"/>
    <property type="match status" value="1"/>
</dbReference>
<keyword evidence="2" id="KW-0326">Glycosidase</keyword>
<evidence type="ECO:0000313" key="7">
    <source>
        <dbReference type="Proteomes" id="UP000294927"/>
    </source>
</evidence>
<feature type="region of interest" description="Disordered" evidence="4">
    <location>
        <begin position="308"/>
        <end position="334"/>
    </location>
</feature>
<feature type="compositionally biased region" description="Pro residues" evidence="4">
    <location>
        <begin position="404"/>
        <end position="437"/>
    </location>
</feature>
<dbReference type="SMART" id="SM00060">
    <property type="entry name" value="FN3"/>
    <property type="match status" value="2"/>
</dbReference>
<evidence type="ECO:0000256" key="1">
    <source>
        <dbReference type="ARBA" id="ARBA00022737"/>
    </source>
</evidence>
<keyword evidence="1" id="KW-0677">Repeat</keyword>
<evidence type="ECO:0000313" key="6">
    <source>
        <dbReference type="EMBL" id="TDV40062.1"/>
    </source>
</evidence>
<dbReference type="SUPFAM" id="SSF49265">
    <property type="entry name" value="Fibronectin type III"/>
    <property type="match status" value="1"/>
</dbReference>
<accession>A0A4R7UVT3</accession>
<dbReference type="InterPro" id="IPR036116">
    <property type="entry name" value="FN3_sf"/>
</dbReference>
<dbReference type="GO" id="GO:0016798">
    <property type="term" value="F:hydrolase activity, acting on glycosyl bonds"/>
    <property type="evidence" value="ECO:0007669"/>
    <property type="project" value="UniProtKB-KW"/>
</dbReference>
<dbReference type="PANTHER" id="PTHR13817:SF73">
    <property type="entry name" value="FIBRONECTIN TYPE-III DOMAIN-CONTAINING PROTEIN"/>
    <property type="match status" value="1"/>
</dbReference>
<dbReference type="InterPro" id="IPR013783">
    <property type="entry name" value="Ig-like_fold"/>
</dbReference>
<proteinExistence type="predicted"/>
<dbReference type="InterPro" id="IPR050964">
    <property type="entry name" value="Striated_Muscle_Regulatory"/>
</dbReference>
<keyword evidence="3" id="KW-0624">Polysaccharide degradation</keyword>
<protein>
    <submittedName>
        <fullName evidence="6">Fibronectin type III domain protein</fullName>
    </submittedName>
</protein>
<feature type="domain" description="Fibronectin type-III" evidence="5">
    <location>
        <begin position="434"/>
        <end position="523"/>
    </location>
</feature>
<dbReference type="Pfam" id="PF00041">
    <property type="entry name" value="fn3"/>
    <property type="match status" value="1"/>
</dbReference>
<dbReference type="InterPro" id="IPR003961">
    <property type="entry name" value="FN3_dom"/>
</dbReference>
<organism evidence="6 7">
    <name type="scientific">Actinophytocola oryzae</name>
    <dbReference type="NCBI Taxonomy" id="502181"/>
    <lineage>
        <taxon>Bacteria</taxon>
        <taxon>Bacillati</taxon>
        <taxon>Actinomycetota</taxon>
        <taxon>Actinomycetes</taxon>
        <taxon>Pseudonocardiales</taxon>
        <taxon>Pseudonocardiaceae</taxon>
    </lineage>
</organism>
<dbReference type="PANTHER" id="PTHR13817">
    <property type="entry name" value="TITIN"/>
    <property type="match status" value="1"/>
</dbReference>